<gene>
    <name evidence="1" type="ORF">GCM10011611_50730</name>
</gene>
<dbReference type="EMBL" id="BMJQ01000015">
    <property type="protein sequence ID" value="GGF38219.1"/>
    <property type="molecule type" value="Genomic_DNA"/>
</dbReference>
<proteinExistence type="predicted"/>
<comment type="caution">
    <text evidence="1">The sequence shown here is derived from an EMBL/GenBank/DDBJ whole genome shotgun (WGS) entry which is preliminary data.</text>
</comment>
<dbReference type="Proteomes" id="UP000646365">
    <property type="component" value="Unassembled WGS sequence"/>
</dbReference>
<dbReference type="AlphaFoldDB" id="A0A8J2YYF3"/>
<protein>
    <submittedName>
        <fullName evidence="1">Uncharacterized protein</fullName>
    </submittedName>
</protein>
<reference evidence="1" key="1">
    <citation type="journal article" date="2014" name="Int. J. Syst. Evol. Microbiol.">
        <title>Complete genome sequence of Corynebacterium casei LMG S-19264T (=DSM 44701T), isolated from a smear-ripened cheese.</title>
        <authorList>
            <consortium name="US DOE Joint Genome Institute (JGI-PGF)"/>
            <person name="Walter F."/>
            <person name="Albersmeier A."/>
            <person name="Kalinowski J."/>
            <person name="Ruckert C."/>
        </authorList>
    </citation>
    <scope>NUCLEOTIDE SEQUENCE</scope>
    <source>
        <strain evidence="1">CGMCC 1.15725</strain>
    </source>
</reference>
<sequence length="429" mass="47177">MKLAIVDHALVDLNGHHYEYDGALAAAGRARGVAVTVLANRGYDGPTHEFEILPWFGQGYYDLTSGGRARRAAYRALSALPEGVARRLHSGVRIVWNQRHRRRRPVDDSFGRDFLSACEQLALGPDDHALVHTIGVDELDALVDMLGTLDRPWPWIHLQLVRRVEELGAGRPRERRPEAVLARLLEGPAAGRIRFYSDTAELAEIYRCLIDRPVGVLPIAFRHDLILAAVAAAPARVPGTPITVGYLGNARLEKGFQHLPDLVEQVTGRLGWAGRVRFRFQSPFNIPSGEPGIGAARARLGAFPVDLVALDDRVLTTEQYYEMLAELDVLVLPYDGQRYDIRSSGILVQARVAGKPMVAPEGSWIARQVPAPAGEAFRGPGDLADALARLLRRYEAARAAAAADALVWRAEQSPERYLDHLFAAAEVLS</sequence>
<evidence type="ECO:0000313" key="1">
    <source>
        <dbReference type="EMBL" id="GGF38219.1"/>
    </source>
</evidence>
<accession>A0A8J2YYF3</accession>
<name>A0A8J2YYF3_9PROT</name>
<organism evidence="1 2">
    <name type="scientific">Aliidongia dinghuensis</name>
    <dbReference type="NCBI Taxonomy" id="1867774"/>
    <lineage>
        <taxon>Bacteria</taxon>
        <taxon>Pseudomonadati</taxon>
        <taxon>Pseudomonadota</taxon>
        <taxon>Alphaproteobacteria</taxon>
        <taxon>Rhodospirillales</taxon>
        <taxon>Dongiaceae</taxon>
        <taxon>Aliidongia</taxon>
    </lineage>
</organism>
<dbReference type="RefSeq" id="WP_189050955.1">
    <property type="nucleotide sequence ID" value="NZ_BMJQ01000015.1"/>
</dbReference>
<reference evidence="1" key="2">
    <citation type="submission" date="2020-09" db="EMBL/GenBank/DDBJ databases">
        <authorList>
            <person name="Sun Q."/>
            <person name="Zhou Y."/>
        </authorList>
    </citation>
    <scope>NUCLEOTIDE SEQUENCE</scope>
    <source>
        <strain evidence="1">CGMCC 1.15725</strain>
    </source>
</reference>
<keyword evidence="2" id="KW-1185">Reference proteome</keyword>
<dbReference type="Gene3D" id="3.40.50.2000">
    <property type="entry name" value="Glycogen Phosphorylase B"/>
    <property type="match status" value="1"/>
</dbReference>
<evidence type="ECO:0000313" key="2">
    <source>
        <dbReference type="Proteomes" id="UP000646365"/>
    </source>
</evidence>